<evidence type="ECO:0000256" key="1">
    <source>
        <dbReference type="SAM" id="Phobius"/>
    </source>
</evidence>
<accession>A0A2P2QT67</accession>
<protein>
    <submittedName>
        <fullName evidence="2">Uncharacterized protein</fullName>
    </submittedName>
</protein>
<reference evidence="2" key="1">
    <citation type="submission" date="2018-02" db="EMBL/GenBank/DDBJ databases">
        <title>Rhizophora mucronata_Transcriptome.</title>
        <authorList>
            <person name="Meera S.P."/>
            <person name="Sreeshan A."/>
            <person name="Augustine A."/>
        </authorList>
    </citation>
    <scope>NUCLEOTIDE SEQUENCE</scope>
    <source>
        <tissue evidence="2">Leaf</tissue>
    </source>
</reference>
<keyword evidence="1" id="KW-0812">Transmembrane</keyword>
<feature type="transmembrane region" description="Helical" evidence="1">
    <location>
        <begin position="12"/>
        <end position="30"/>
    </location>
</feature>
<keyword evidence="1" id="KW-1133">Transmembrane helix</keyword>
<dbReference type="AlphaFoldDB" id="A0A2P2QT67"/>
<organism evidence="2">
    <name type="scientific">Rhizophora mucronata</name>
    <name type="common">Asiatic mangrove</name>
    <dbReference type="NCBI Taxonomy" id="61149"/>
    <lineage>
        <taxon>Eukaryota</taxon>
        <taxon>Viridiplantae</taxon>
        <taxon>Streptophyta</taxon>
        <taxon>Embryophyta</taxon>
        <taxon>Tracheophyta</taxon>
        <taxon>Spermatophyta</taxon>
        <taxon>Magnoliopsida</taxon>
        <taxon>eudicotyledons</taxon>
        <taxon>Gunneridae</taxon>
        <taxon>Pentapetalae</taxon>
        <taxon>rosids</taxon>
        <taxon>fabids</taxon>
        <taxon>Malpighiales</taxon>
        <taxon>Rhizophoraceae</taxon>
        <taxon>Rhizophora</taxon>
    </lineage>
</organism>
<name>A0A2P2QT67_RHIMU</name>
<keyword evidence="1" id="KW-0472">Membrane</keyword>
<sequence length="37" mass="4459">MIYKNFQNKLIAFCLNIICHYLGLTNFYWIEVNCNSN</sequence>
<evidence type="ECO:0000313" key="2">
    <source>
        <dbReference type="EMBL" id="MBX70199.1"/>
    </source>
</evidence>
<dbReference type="EMBL" id="GGEC01089715">
    <property type="protein sequence ID" value="MBX70199.1"/>
    <property type="molecule type" value="Transcribed_RNA"/>
</dbReference>
<proteinExistence type="predicted"/>